<dbReference type="AlphaFoldDB" id="A0A369J5J0"/>
<dbReference type="Proteomes" id="UP000076154">
    <property type="component" value="Unassembled WGS sequence"/>
</dbReference>
<name>A0A369J5J0_HYPMA</name>
<accession>A0A369J5J0</accession>
<reference evidence="2" key="1">
    <citation type="submission" date="2018-04" db="EMBL/GenBank/DDBJ databases">
        <title>Whole genome sequencing of Hypsizygus marmoreus.</title>
        <authorList>
            <person name="Choi I.-G."/>
            <person name="Min B."/>
            <person name="Kim J.-G."/>
            <person name="Kim S."/>
            <person name="Oh Y.-L."/>
            <person name="Kong W.-S."/>
            <person name="Park H."/>
            <person name="Jeong J."/>
            <person name="Song E.-S."/>
        </authorList>
    </citation>
    <scope>NUCLEOTIDE SEQUENCE [LARGE SCALE GENOMIC DNA]</scope>
    <source>
        <strain evidence="2">51987-8</strain>
    </source>
</reference>
<sequence length="69" mass="7672">MGTQLRIPPSPSPTVTPSANAPMYRRPTNSRRDHALKTPYILCALRPTSIIHGNPIYFSLLGLLHLRPP</sequence>
<dbReference type="EMBL" id="LUEZ02000124">
    <property type="protein sequence ID" value="RDB16430.1"/>
    <property type="molecule type" value="Genomic_DNA"/>
</dbReference>
<feature type="region of interest" description="Disordered" evidence="1">
    <location>
        <begin position="1"/>
        <end position="31"/>
    </location>
</feature>
<evidence type="ECO:0000256" key="1">
    <source>
        <dbReference type="SAM" id="MobiDB-lite"/>
    </source>
</evidence>
<evidence type="ECO:0000313" key="2">
    <source>
        <dbReference type="EMBL" id="RDB16430.1"/>
    </source>
</evidence>
<keyword evidence="3" id="KW-1185">Reference proteome</keyword>
<protein>
    <submittedName>
        <fullName evidence="2">Uncharacterized protein</fullName>
    </submittedName>
</protein>
<comment type="caution">
    <text evidence="2">The sequence shown here is derived from an EMBL/GenBank/DDBJ whole genome shotgun (WGS) entry which is preliminary data.</text>
</comment>
<organism evidence="2 3">
    <name type="scientific">Hypsizygus marmoreus</name>
    <name type="common">White beech mushroom</name>
    <name type="synonym">Agaricus marmoreus</name>
    <dbReference type="NCBI Taxonomy" id="39966"/>
    <lineage>
        <taxon>Eukaryota</taxon>
        <taxon>Fungi</taxon>
        <taxon>Dikarya</taxon>
        <taxon>Basidiomycota</taxon>
        <taxon>Agaricomycotina</taxon>
        <taxon>Agaricomycetes</taxon>
        <taxon>Agaricomycetidae</taxon>
        <taxon>Agaricales</taxon>
        <taxon>Tricholomatineae</taxon>
        <taxon>Lyophyllaceae</taxon>
        <taxon>Hypsizygus</taxon>
    </lineage>
</organism>
<dbReference type="InParanoid" id="A0A369J5J0"/>
<gene>
    <name evidence="2" type="ORF">Hypma_002753</name>
</gene>
<evidence type="ECO:0000313" key="3">
    <source>
        <dbReference type="Proteomes" id="UP000076154"/>
    </source>
</evidence>
<proteinExistence type="predicted"/>